<comment type="cofactor">
    <cofactor evidence="4">
        <name>heme</name>
        <dbReference type="ChEBI" id="CHEBI:30413"/>
    </cofactor>
</comment>
<dbReference type="Gene3D" id="1.10.630.10">
    <property type="entry name" value="Cytochrome P450"/>
    <property type="match status" value="1"/>
</dbReference>
<evidence type="ECO:0000313" key="7">
    <source>
        <dbReference type="EnsemblMetazoa" id="XP_030848856"/>
    </source>
</evidence>
<reference evidence="8" key="1">
    <citation type="submission" date="2015-02" db="EMBL/GenBank/DDBJ databases">
        <title>Genome sequencing for Strongylocentrotus purpuratus.</title>
        <authorList>
            <person name="Murali S."/>
            <person name="Liu Y."/>
            <person name="Vee V."/>
            <person name="English A."/>
            <person name="Wang M."/>
            <person name="Skinner E."/>
            <person name="Han Y."/>
            <person name="Muzny D.M."/>
            <person name="Worley K.C."/>
            <person name="Gibbs R.A."/>
        </authorList>
    </citation>
    <scope>NUCLEOTIDE SEQUENCE</scope>
</reference>
<dbReference type="Proteomes" id="UP000007110">
    <property type="component" value="Unassembled WGS sequence"/>
</dbReference>
<dbReference type="GO" id="GO:0005506">
    <property type="term" value="F:iron ion binding"/>
    <property type="evidence" value="ECO:0007669"/>
    <property type="project" value="InterPro"/>
</dbReference>
<evidence type="ECO:0000256" key="2">
    <source>
        <dbReference type="ARBA" id="ARBA00022723"/>
    </source>
</evidence>
<evidence type="ECO:0000256" key="1">
    <source>
        <dbReference type="ARBA" id="ARBA00010617"/>
    </source>
</evidence>
<dbReference type="SUPFAM" id="SSF48264">
    <property type="entry name" value="Cytochrome P450"/>
    <property type="match status" value="1"/>
</dbReference>
<dbReference type="PANTHER" id="PTHR24300">
    <property type="entry name" value="CYTOCHROME P450 508A4-RELATED"/>
    <property type="match status" value="1"/>
</dbReference>
<dbReference type="InterPro" id="IPR002401">
    <property type="entry name" value="Cyt_P450_E_grp-I"/>
</dbReference>
<protein>
    <recommendedName>
        <fullName evidence="9">Cytochrome P450</fullName>
    </recommendedName>
</protein>
<dbReference type="AlphaFoldDB" id="A0A7M7PDQ3"/>
<keyword evidence="5" id="KW-0560">Oxidoreductase</keyword>
<feature type="binding site" description="axial binding residue" evidence="4">
    <location>
        <position position="485"/>
    </location>
    <ligand>
        <name>heme</name>
        <dbReference type="ChEBI" id="CHEBI:30413"/>
    </ligand>
    <ligandPart>
        <name>Fe</name>
        <dbReference type="ChEBI" id="CHEBI:18248"/>
    </ligandPart>
</feature>
<evidence type="ECO:0000256" key="6">
    <source>
        <dbReference type="SAM" id="Phobius"/>
    </source>
</evidence>
<name>A0A7M7PDQ3_STRPU</name>
<organism evidence="7 8">
    <name type="scientific">Strongylocentrotus purpuratus</name>
    <name type="common">Purple sea urchin</name>
    <dbReference type="NCBI Taxonomy" id="7668"/>
    <lineage>
        <taxon>Eukaryota</taxon>
        <taxon>Metazoa</taxon>
        <taxon>Echinodermata</taxon>
        <taxon>Eleutherozoa</taxon>
        <taxon>Echinozoa</taxon>
        <taxon>Echinoidea</taxon>
        <taxon>Euechinoidea</taxon>
        <taxon>Echinacea</taxon>
        <taxon>Camarodonta</taxon>
        <taxon>Echinidea</taxon>
        <taxon>Strongylocentrotidae</taxon>
        <taxon>Strongylocentrotus</taxon>
    </lineage>
</organism>
<dbReference type="InterPro" id="IPR017972">
    <property type="entry name" value="Cyt_P450_CS"/>
</dbReference>
<dbReference type="KEGG" id="spu:100889652"/>
<accession>A0A7M7PDQ3</accession>
<dbReference type="GO" id="GO:0020037">
    <property type="term" value="F:heme binding"/>
    <property type="evidence" value="ECO:0000318"/>
    <property type="project" value="GO_Central"/>
</dbReference>
<keyword evidence="4 5" id="KW-0349">Heme</keyword>
<dbReference type="InterPro" id="IPR001128">
    <property type="entry name" value="Cyt_P450"/>
</dbReference>
<reference evidence="7" key="2">
    <citation type="submission" date="2021-01" db="UniProtKB">
        <authorList>
            <consortium name="EnsemblMetazoa"/>
        </authorList>
    </citation>
    <scope>IDENTIFICATION</scope>
</reference>
<evidence type="ECO:0000313" key="8">
    <source>
        <dbReference type="Proteomes" id="UP000007110"/>
    </source>
</evidence>
<dbReference type="GO" id="GO:0006082">
    <property type="term" value="P:organic acid metabolic process"/>
    <property type="evidence" value="ECO:0000318"/>
    <property type="project" value="GO_Central"/>
</dbReference>
<keyword evidence="3 4" id="KW-0408">Iron</keyword>
<proteinExistence type="inferred from homology"/>
<dbReference type="GO" id="GO:0005737">
    <property type="term" value="C:cytoplasm"/>
    <property type="evidence" value="ECO:0000318"/>
    <property type="project" value="GO_Central"/>
</dbReference>
<dbReference type="GO" id="GO:0008202">
    <property type="term" value="P:steroid metabolic process"/>
    <property type="evidence" value="ECO:0000318"/>
    <property type="project" value="GO_Central"/>
</dbReference>
<dbReference type="GO" id="GO:0016712">
    <property type="term" value="F:oxidoreductase activity, acting on paired donors, with incorporation or reduction of molecular oxygen, reduced flavin or flavoprotein as one donor, and incorporation of one atom of oxygen"/>
    <property type="evidence" value="ECO:0000318"/>
    <property type="project" value="GO_Central"/>
</dbReference>
<feature type="transmembrane region" description="Helical" evidence="6">
    <location>
        <begin position="27"/>
        <end position="51"/>
    </location>
</feature>
<keyword evidence="6" id="KW-0472">Membrane</keyword>
<dbReference type="EnsemblMetazoa" id="XM_030992996">
    <property type="protein sequence ID" value="XP_030848856"/>
    <property type="gene ID" value="LOC100889652"/>
</dbReference>
<keyword evidence="5" id="KW-0503">Monooxygenase</keyword>
<dbReference type="InParanoid" id="A0A7M7PDQ3"/>
<dbReference type="GO" id="GO:0006805">
    <property type="term" value="P:xenobiotic metabolic process"/>
    <property type="evidence" value="ECO:0000318"/>
    <property type="project" value="GO_Central"/>
</dbReference>
<dbReference type="PANTHER" id="PTHR24300:SF397">
    <property type="entry name" value="CYTOCHROME P450 2U1"/>
    <property type="match status" value="1"/>
</dbReference>
<dbReference type="GeneID" id="100889652"/>
<dbReference type="Pfam" id="PF00067">
    <property type="entry name" value="p450"/>
    <property type="match status" value="1"/>
</dbReference>
<dbReference type="OMA" id="IMKDAFT"/>
<keyword evidence="6" id="KW-0812">Transmembrane</keyword>
<sequence>MKAAMEKSATQIKDGGHLKTGQDKRSFILGIALLFIAVIFGIVVTVVLVFVPQGDSEMMTDEVEIIPVPPGPGPARSLELLGLGPKLGPTGLAKVLYNETLEYGSVFQYGAGNIQLVVIGDLDIMKDAFTLTDSFNTRRMVVNAMLSPLQNEGSTFQTSGSPWLEIRQFTGQTILQSNYLQTYIQPRIDQSVDSLMTSMTARQGSPFNPEWLLRVFFVDVNHRIYFDQGLVYDDDDDQAFVNDIFSCQKIVFEPNATMPASPVLRSQLPLFLNPLHRFANHTKLFASEALSSSPTPPTDHPDPESLVVMYERFISGLRADGKTTWSDPDDGWRLTVDLLFTGHSSIPQIVRWMSLYLAAYDDYQQRIVQEINSLGNYTDITYEDRFRLPLTVAFLTEVDRIHHHSPLGVPRFVTANETVNGFHVGAGTTVISNLWQISNDPAVWGDPHVFRPERFFLDETSSDQYELDADKLQLHTPFGVGLRSCPGEKIARRTLFKTMVALVQEFQIVLPEGIEADLDQTGDFAEPYDVKYVKRV</sequence>
<evidence type="ECO:0000256" key="4">
    <source>
        <dbReference type="PIRSR" id="PIRSR602401-1"/>
    </source>
</evidence>
<dbReference type="InterPro" id="IPR036396">
    <property type="entry name" value="Cyt_P450_sf"/>
</dbReference>
<dbReference type="InterPro" id="IPR050182">
    <property type="entry name" value="Cytochrome_P450_fam2"/>
</dbReference>
<keyword evidence="8" id="KW-1185">Reference proteome</keyword>
<keyword evidence="6" id="KW-1133">Transmembrane helix</keyword>
<dbReference type="GO" id="GO:0008395">
    <property type="term" value="F:steroid hydroxylase activity"/>
    <property type="evidence" value="ECO:0000318"/>
    <property type="project" value="GO_Central"/>
</dbReference>
<dbReference type="RefSeq" id="XP_030848856.1">
    <property type="nucleotide sequence ID" value="XM_030992996.1"/>
</dbReference>
<evidence type="ECO:0000256" key="3">
    <source>
        <dbReference type="ARBA" id="ARBA00023004"/>
    </source>
</evidence>
<comment type="similarity">
    <text evidence="1 5">Belongs to the cytochrome P450 family.</text>
</comment>
<evidence type="ECO:0008006" key="9">
    <source>
        <dbReference type="Google" id="ProtNLM"/>
    </source>
</evidence>
<evidence type="ECO:0000256" key="5">
    <source>
        <dbReference type="RuleBase" id="RU000461"/>
    </source>
</evidence>
<keyword evidence="2 4" id="KW-0479">Metal-binding</keyword>
<dbReference type="OrthoDB" id="1470350at2759"/>
<dbReference type="PROSITE" id="PS00086">
    <property type="entry name" value="CYTOCHROME_P450"/>
    <property type="match status" value="1"/>
</dbReference>
<dbReference type="PRINTS" id="PR00463">
    <property type="entry name" value="EP450I"/>
</dbReference>